<sequence>SLLDDESTFPLAVEILPKHQTISRKIAERGNCPSKK</sequence>
<comment type="caution">
    <text evidence="1">The sequence shown here is derived from an EMBL/GenBank/DDBJ whole genome shotgun (WGS) entry which is preliminary data.</text>
</comment>
<reference evidence="1" key="1">
    <citation type="journal article" date="2014" name="Front. Microbiol.">
        <title>High frequency of phylogenetically diverse reductive dehalogenase-homologous genes in deep subseafloor sedimentary metagenomes.</title>
        <authorList>
            <person name="Kawai M."/>
            <person name="Futagami T."/>
            <person name="Toyoda A."/>
            <person name="Takaki Y."/>
            <person name="Nishi S."/>
            <person name="Hori S."/>
            <person name="Arai W."/>
            <person name="Tsubouchi T."/>
            <person name="Morono Y."/>
            <person name="Uchiyama I."/>
            <person name="Ito T."/>
            <person name="Fujiyama A."/>
            <person name="Inagaki F."/>
            <person name="Takami H."/>
        </authorList>
    </citation>
    <scope>NUCLEOTIDE SEQUENCE</scope>
    <source>
        <strain evidence="1">Expedition CK06-06</strain>
    </source>
</reference>
<feature type="non-terminal residue" evidence="1">
    <location>
        <position position="1"/>
    </location>
</feature>
<dbReference type="EMBL" id="BARU01021504">
    <property type="protein sequence ID" value="GAH60790.1"/>
    <property type="molecule type" value="Genomic_DNA"/>
</dbReference>
<proteinExistence type="predicted"/>
<evidence type="ECO:0000313" key="1">
    <source>
        <dbReference type="EMBL" id="GAH60790.1"/>
    </source>
</evidence>
<accession>X1HUN4</accession>
<name>X1HUN4_9ZZZZ</name>
<dbReference type="AlphaFoldDB" id="X1HUN4"/>
<organism evidence="1">
    <name type="scientific">marine sediment metagenome</name>
    <dbReference type="NCBI Taxonomy" id="412755"/>
    <lineage>
        <taxon>unclassified sequences</taxon>
        <taxon>metagenomes</taxon>
        <taxon>ecological metagenomes</taxon>
    </lineage>
</organism>
<protein>
    <submittedName>
        <fullName evidence="1">Uncharacterized protein</fullName>
    </submittedName>
</protein>
<gene>
    <name evidence="1" type="ORF">S03H2_35180</name>
</gene>